<evidence type="ECO:0000259" key="13">
    <source>
        <dbReference type="Pfam" id="PF00156"/>
    </source>
</evidence>
<dbReference type="GO" id="GO:0006166">
    <property type="term" value="P:purine ribonucleoside salvage"/>
    <property type="evidence" value="ECO:0007669"/>
    <property type="project" value="UniProtKB-UniRule"/>
</dbReference>
<evidence type="ECO:0000256" key="10">
    <source>
        <dbReference type="ARBA" id="ARBA00022679"/>
    </source>
</evidence>
<dbReference type="EMBL" id="PKTG01000097">
    <property type="protein sequence ID" value="PLX17032.1"/>
    <property type="molecule type" value="Genomic_DNA"/>
</dbReference>
<keyword evidence="10 12" id="KW-0808">Transferase</keyword>
<keyword evidence="9 12" id="KW-0328">Glycosyltransferase</keyword>
<feature type="domain" description="Phosphoribosyltransferase" evidence="13">
    <location>
        <begin position="27"/>
        <end position="140"/>
    </location>
</feature>
<dbReference type="UniPathway" id="UPA00588">
    <property type="reaction ID" value="UER00646"/>
</dbReference>
<dbReference type="GO" id="GO:0006168">
    <property type="term" value="P:adenine salvage"/>
    <property type="evidence" value="ECO:0007669"/>
    <property type="project" value="InterPro"/>
</dbReference>
<dbReference type="SUPFAM" id="SSF53271">
    <property type="entry name" value="PRTase-like"/>
    <property type="match status" value="1"/>
</dbReference>
<dbReference type="Pfam" id="PF00156">
    <property type="entry name" value="Pribosyltran"/>
    <property type="match status" value="1"/>
</dbReference>
<dbReference type="FunFam" id="3.40.50.2020:FF:000004">
    <property type="entry name" value="Adenine phosphoribosyltransferase"/>
    <property type="match status" value="1"/>
</dbReference>
<dbReference type="EC" id="2.4.2.7" evidence="7 12"/>
<evidence type="ECO:0000256" key="11">
    <source>
        <dbReference type="ARBA" id="ARBA00022726"/>
    </source>
</evidence>
<sequence>MNYEKLIRDIPDFPKKGIVFKDITPVLKDHSAFKKVVEEMAEPFKDSGIDYVVGMESRGFIFGVPVSQILGAGFVPVRKPGKLPAKTASESYELEYGSDTLEIHEDAIEEGKKVLIVDDLLATGGTCEATIRLVEKIGGKVEGTSFFIELGFINGREKLKGYKVNSLINY</sequence>
<dbReference type="NCBIfam" id="NF002634">
    <property type="entry name" value="PRK02304.1-3"/>
    <property type="match status" value="1"/>
</dbReference>
<evidence type="ECO:0000256" key="5">
    <source>
        <dbReference type="ARBA" id="ARBA00008391"/>
    </source>
</evidence>
<evidence type="ECO:0000256" key="9">
    <source>
        <dbReference type="ARBA" id="ARBA00022676"/>
    </source>
</evidence>
<reference evidence="14 15" key="1">
    <citation type="submission" date="2017-11" db="EMBL/GenBank/DDBJ databases">
        <title>Genome-resolved metagenomics identifies genetic mobility, metabolic interactions, and unexpected diversity in perchlorate-reducing communities.</title>
        <authorList>
            <person name="Barnum T.P."/>
            <person name="Figueroa I.A."/>
            <person name="Carlstrom C.I."/>
            <person name="Lucas L.N."/>
            <person name="Engelbrektson A.L."/>
            <person name="Coates J.D."/>
        </authorList>
    </citation>
    <scope>NUCLEOTIDE SEQUENCE [LARGE SCALE GENOMIC DNA]</scope>
    <source>
        <strain evidence="14">BM706</strain>
    </source>
</reference>
<comment type="pathway">
    <text evidence="4 12">Purine metabolism; AMP biosynthesis via salvage pathway; AMP from adenine: step 1/1.</text>
</comment>
<evidence type="ECO:0000256" key="4">
    <source>
        <dbReference type="ARBA" id="ARBA00004659"/>
    </source>
</evidence>
<dbReference type="InterPro" id="IPR005764">
    <property type="entry name" value="Ade_phspho_trans"/>
</dbReference>
<dbReference type="Gene3D" id="3.40.50.2020">
    <property type="match status" value="1"/>
</dbReference>
<evidence type="ECO:0000256" key="7">
    <source>
        <dbReference type="ARBA" id="ARBA00011893"/>
    </source>
</evidence>
<dbReference type="PANTHER" id="PTHR32315:SF3">
    <property type="entry name" value="ADENINE PHOSPHORIBOSYLTRANSFERASE"/>
    <property type="match status" value="1"/>
</dbReference>
<proteinExistence type="inferred from homology"/>
<dbReference type="GO" id="GO:0003999">
    <property type="term" value="F:adenine phosphoribosyltransferase activity"/>
    <property type="evidence" value="ECO:0007669"/>
    <property type="project" value="UniProtKB-UniRule"/>
</dbReference>
<dbReference type="NCBIfam" id="TIGR01090">
    <property type="entry name" value="apt"/>
    <property type="match status" value="1"/>
</dbReference>
<dbReference type="CDD" id="cd06223">
    <property type="entry name" value="PRTases_typeI"/>
    <property type="match status" value="1"/>
</dbReference>
<keyword evidence="11 12" id="KW-0660">Purine salvage</keyword>
<dbReference type="GO" id="GO:0005737">
    <property type="term" value="C:cytoplasm"/>
    <property type="evidence" value="ECO:0007669"/>
    <property type="project" value="UniProtKB-SubCell"/>
</dbReference>
<comment type="catalytic activity">
    <reaction evidence="1 12">
        <text>AMP + diphosphate = 5-phospho-alpha-D-ribose 1-diphosphate + adenine</text>
        <dbReference type="Rhea" id="RHEA:16609"/>
        <dbReference type="ChEBI" id="CHEBI:16708"/>
        <dbReference type="ChEBI" id="CHEBI:33019"/>
        <dbReference type="ChEBI" id="CHEBI:58017"/>
        <dbReference type="ChEBI" id="CHEBI:456215"/>
        <dbReference type="EC" id="2.4.2.7"/>
    </reaction>
</comment>
<evidence type="ECO:0000256" key="2">
    <source>
        <dbReference type="ARBA" id="ARBA00003968"/>
    </source>
</evidence>
<dbReference type="InterPro" id="IPR000836">
    <property type="entry name" value="PRTase_dom"/>
</dbReference>
<comment type="subcellular location">
    <subcellularLocation>
        <location evidence="3 12">Cytoplasm</location>
    </subcellularLocation>
</comment>
<comment type="similarity">
    <text evidence="5 12">Belongs to the purine/pyrimidine phosphoribosyltransferase family.</text>
</comment>
<protein>
    <recommendedName>
        <fullName evidence="7 12">Adenine phosphoribosyltransferase</fullName>
        <shortName evidence="12">APRT</shortName>
        <ecNumber evidence="7 12">2.4.2.7</ecNumber>
    </recommendedName>
</protein>
<dbReference type="NCBIfam" id="NF002636">
    <property type="entry name" value="PRK02304.1-5"/>
    <property type="match status" value="1"/>
</dbReference>
<dbReference type="PANTHER" id="PTHR32315">
    <property type="entry name" value="ADENINE PHOSPHORIBOSYLTRANSFERASE"/>
    <property type="match status" value="1"/>
</dbReference>
<dbReference type="GO" id="GO:0044209">
    <property type="term" value="P:AMP salvage"/>
    <property type="evidence" value="ECO:0007669"/>
    <property type="project" value="UniProtKB-UniRule"/>
</dbReference>
<dbReference type="HAMAP" id="MF_00004">
    <property type="entry name" value="Aden_phosphoribosyltr"/>
    <property type="match status" value="1"/>
</dbReference>
<dbReference type="GO" id="GO:0002055">
    <property type="term" value="F:adenine binding"/>
    <property type="evidence" value="ECO:0007669"/>
    <property type="project" value="TreeGrafter"/>
</dbReference>
<dbReference type="InterPro" id="IPR050054">
    <property type="entry name" value="UPRTase/APRTase"/>
</dbReference>
<comment type="caution">
    <text evidence="14">The sequence shown here is derived from an EMBL/GenBank/DDBJ whole genome shotgun (WGS) entry which is preliminary data.</text>
</comment>
<name>A0A2N5ZEF2_MUIH1</name>
<comment type="function">
    <text evidence="2 12">Catalyzes a salvage reaction resulting in the formation of AMP, that is energically less costly than de novo synthesis.</text>
</comment>
<evidence type="ECO:0000256" key="12">
    <source>
        <dbReference type="HAMAP-Rule" id="MF_00004"/>
    </source>
</evidence>
<dbReference type="NCBIfam" id="NF002633">
    <property type="entry name" value="PRK02304.1-2"/>
    <property type="match status" value="1"/>
</dbReference>
<dbReference type="AlphaFoldDB" id="A0A2N5ZEF2"/>
<evidence type="ECO:0000256" key="3">
    <source>
        <dbReference type="ARBA" id="ARBA00004496"/>
    </source>
</evidence>
<keyword evidence="8 12" id="KW-0963">Cytoplasm</keyword>
<comment type="subunit">
    <text evidence="6 12">Homodimer.</text>
</comment>
<evidence type="ECO:0000313" key="15">
    <source>
        <dbReference type="Proteomes" id="UP000234857"/>
    </source>
</evidence>
<evidence type="ECO:0000256" key="1">
    <source>
        <dbReference type="ARBA" id="ARBA00000868"/>
    </source>
</evidence>
<evidence type="ECO:0000256" key="8">
    <source>
        <dbReference type="ARBA" id="ARBA00022490"/>
    </source>
</evidence>
<evidence type="ECO:0000313" key="14">
    <source>
        <dbReference type="EMBL" id="PLX17032.1"/>
    </source>
</evidence>
<dbReference type="InterPro" id="IPR029057">
    <property type="entry name" value="PRTase-like"/>
</dbReference>
<accession>A0A2N5ZEF2</accession>
<organism evidence="14 15">
    <name type="scientific">Muiribacterium halophilum</name>
    <dbReference type="NCBI Taxonomy" id="2053465"/>
    <lineage>
        <taxon>Bacteria</taxon>
        <taxon>Candidatus Muiribacteriota</taxon>
        <taxon>Candidatus Muiribacteriia</taxon>
        <taxon>Candidatus Muiribacteriales</taxon>
        <taxon>Candidatus Muiribacteriaceae</taxon>
        <taxon>Candidatus Muiribacterium</taxon>
    </lineage>
</organism>
<dbReference type="GO" id="GO:0016208">
    <property type="term" value="F:AMP binding"/>
    <property type="evidence" value="ECO:0007669"/>
    <property type="project" value="TreeGrafter"/>
</dbReference>
<gene>
    <name evidence="12" type="primary">apt</name>
    <name evidence="14" type="ORF">C0601_08625</name>
</gene>
<dbReference type="Proteomes" id="UP000234857">
    <property type="component" value="Unassembled WGS sequence"/>
</dbReference>
<evidence type="ECO:0000256" key="6">
    <source>
        <dbReference type="ARBA" id="ARBA00011738"/>
    </source>
</evidence>